<organism evidence="3 4">
    <name type="scientific">Durusdinium trenchii</name>
    <dbReference type="NCBI Taxonomy" id="1381693"/>
    <lineage>
        <taxon>Eukaryota</taxon>
        <taxon>Sar</taxon>
        <taxon>Alveolata</taxon>
        <taxon>Dinophyceae</taxon>
        <taxon>Suessiales</taxon>
        <taxon>Symbiodiniaceae</taxon>
        <taxon>Durusdinium</taxon>
    </lineage>
</organism>
<feature type="compositionally biased region" description="Basic and acidic residues" evidence="1">
    <location>
        <begin position="126"/>
        <end position="165"/>
    </location>
</feature>
<feature type="compositionally biased region" description="Polar residues" evidence="1">
    <location>
        <begin position="579"/>
        <end position="592"/>
    </location>
</feature>
<dbReference type="PANTHER" id="PTHR44873:SF1">
    <property type="entry name" value="DNAJ HOMOLOG SUBFAMILY C MEMBER 30, MITOCHONDRIAL"/>
    <property type="match status" value="1"/>
</dbReference>
<evidence type="ECO:0000313" key="4">
    <source>
        <dbReference type="Proteomes" id="UP001642484"/>
    </source>
</evidence>
<dbReference type="InterPro" id="IPR001623">
    <property type="entry name" value="DnaJ_domain"/>
</dbReference>
<reference evidence="3 4" key="1">
    <citation type="submission" date="2024-02" db="EMBL/GenBank/DDBJ databases">
        <authorList>
            <person name="Chen Y."/>
            <person name="Shah S."/>
            <person name="Dougan E. K."/>
            <person name="Thang M."/>
            <person name="Chan C."/>
        </authorList>
    </citation>
    <scope>NUCLEOTIDE SEQUENCE [LARGE SCALE GENOMIC DNA]</scope>
</reference>
<feature type="compositionally biased region" description="Basic and acidic residues" evidence="1">
    <location>
        <begin position="206"/>
        <end position="219"/>
    </location>
</feature>
<accession>A0ABP0KB72</accession>
<evidence type="ECO:0000259" key="2">
    <source>
        <dbReference type="PROSITE" id="PS50076"/>
    </source>
</evidence>
<dbReference type="InterPro" id="IPR053025">
    <property type="entry name" value="Mito_ATP_Synthase-Asso"/>
</dbReference>
<dbReference type="Gene3D" id="1.10.287.110">
    <property type="entry name" value="DnaJ domain"/>
    <property type="match status" value="1"/>
</dbReference>
<gene>
    <name evidence="3" type="ORF">CCMP2556_LOCUS15462</name>
</gene>
<feature type="compositionally biased region" description="Basic and acidic residues" evidence="1">
    <location>
        <begin position="613"/>
        <end position="643"/>
    </location>
</feature>
<dbReference type="CDD" id="cd06257">
    <property type="entry name" value="DnaJ"/>
    <property type="match status" value="1"/>
</dbReference>
<feature type="compositionally biased region" description="Basic and acidic residues" evidence="1">
    <location>
        <begin position="81"/>
        <end position="94"/>
    </location>
</feature>
<feature type="domain" description="J" evidence="2">
    <location>
        <begin position="508"/>
        <end position="570"/>
    </location>
</feature>
<dbReference type="EMBL" id="CAXAMN010008113">
    <property type="protein sequence ID" value="CAK9024043.1"/>
    <property type="molecule type" value="Genomic_DNA"/>
</dbReference>
<proteinExistence type="predicted"/>
<dbReference type="PANTHER" id="PTHR44873">
    <property type="entry name" value="DNAJ HOMOLOG SUBFAMILY C MEMBER 30, MITOCHONDRIAL"/>
    <property type="match status" value="1"/>
</dbReference>
<dbReference type="SUPFAM" id="SSF46565">
    <property type="entry name" value="Chaperone J-domain"/>
    <property type="match status" value="1"/>
</dbReference>
<comment type="caution">
    <text evidence="3">The sequence shown here is derived from an EMBL/GenBank/DDBJ whole genome shotgun (WGS) entry which is preliminary data.</text>
</comment>
<evidence type="ECO:0000256" key="1">
    <source>
        <dbReference type="SAM" id="MobiDB-lite"/>
    </source>
</evidence>
<dbReference type="InterPro" id="IPR036869">
    <property type="entry name" value="J_dom_sf"/>
</dbReference>
<feature type="compositionally biased region" description="Polar residues" evidence="1">
    <location>
        <begin position="245"/>
        <end position="259"/>
    </location>
</feature>
<dbReference type="Proteomes" id="UP001642484">
    <property type="component" value="Unassembled WGS sequence"/>
</dbReference>
<dbReference type="SMART" id="SM00271">
    <property type="entry name" value="DnaJ"/>
    <property type="match status" value="1"/>
</dbReference>
<feature type="region of interest" description="Disordered" evidence="1">
    <location>
        <begin position="79"/>
        <end position="418"/>
    </location>
</feature>
<dbReference type="PROSITE" id="PS50076">
    <property type="entry name" value="DNAJ_2"/>
    <property type="match status" value="1"/>
</dbReference>
<dbReference type="PRINTS" id="PR00625">
    <property type="entry name" value="JDOMAIN"/>
</dbReference>
<feature type="compositionally biased region" description="Basic and acidic residues" evidence="1">
    <location>
        <begin position="175"/>
        <end position="196"/>
    </location>
</feature>
<name>A0ABP0KB72_9DINO</name>
<feature type="compositionally biased region" description="Basic and acidic residues" evidence="1">
    <location>
        <begin position="339"/>
        <end position="353"/>
    </location>
</feature>
<evidence type="ECO:0000313" key="3">
    <source>
        <dbReference type="EMBL" id="CAK9024043.1"/>
    </source>
</evidence>
<feature type="region of interest" description="Disordered" evidence="1">
    <location>
        <begin position="573"/>
        <end position="653"/>
    </location>
</feature>
<protein>
    <recommendedName>
        <fullName evidence="2">J domain-containing protein</fullName>
    </recommendedName>
</protein>
<keyword evidence="4" id="KW-1185">Reference proteome</keyword>
<sequence>MPPIHEAPSLVQQPPPPRRGQVLSELQRLKSMRRQALGAEAAALDLSIETLVFALRAPQAPGSWHAMATWAKSVALEELDEGQKEEMPPKELHQDGVVLSSSERPDDERQEKLEVPTSDPPEPPEPVERAAELAEPGERAAEPVEPAERAAERAAEPVEPEERAAAVEPQPADEPASHEKWHVEKTPDETQEEKPEPASVYPQFYADRRCPLDAAKSEHQEEESPSAASRRSRLETARRHWASVEQETGHSSAHGNNKATYHPGTNKIGAAGVSGSPGLSYSEAPEDFRLFQSPERGQMPWPSFATGGDADLGVEPWTCDGSAVDEAISGGSRPVTELDPAKEENEEALRSEEGNDDASTACWAPSLWREHEEPDPPADAPAHPSTNGRNWRPKGAKATMKKETPCVIELDTDDEKPKHRSVDCAALRQQRDQYRRQGDFEKAFKLAEQLVQELPDFDSKLCQDPRPPRQDQKALEELKSLQVEGREAELQSWLRIARHWAVQPNRKNHYQALGVPIDASAAEVKQAYRKTLLLWHPDKSGGDAARFRAAQEAWEMLGSDTMRRVYDCGVLPRGRREGSTASEGATLGTSLAQGRRHYAGSVNYTTGRSPTGPKERREAAEGNEAKEEEDARRRSHFSLERCEAQPAQHPIFG</sequence>
<dbReference type="Pfam" id="PF00226">
    <property type="entry name" value="DnaJ"/>
    <property type="match status" value="1"/>
</dbReference>
<feature type="compositionally biased region" description="Basic and acidic residues" evidence="1">
    <location>
        <begin position="103"/>
        <end position="114"/>
    </location>
</feature>